<gene>
    <name evidence="2" type="ORF">LT85_4093</name>
</gene>
<dbReference type="Proteomes" id="UP000030302">
    <property type="component" value="Chromosome"/>
</dbReference>
<dbReference type="HOGENOM" id="CLU_3287860_0_0_4"/>
<evidence type="ECO:0000313" key="2">
    <source>
        <dbReference type="EMBL" id="AIY43251.1"/>
    </source>
</evidence>
<feature type="region of interest" description="Disordered" evidence="1">
    <location>
        <begin position="1"/>
        <end position="40"/>
    </location>
</feature>
<organism evidence="2 3">
    <name type="scientific">Collimonas arenae</name>
    <dbReference type="NCBI Taxonomy" id="279058"/>
    <lineage>
        <taxon>Bacteria</taxon>
        <taxon>Pseudomonadati</taxon>
        <taxon>Pseudomonadota</taxon>
        <taxon>Betaproteobacteria</taxon>
        <taxon>Burkholderiales</taxon>
        <taxon>Oxalobacteraceae</taxon>
        <taxon>Collimonas</taxon>
    </lineage>
</organism>
<proteinExistence type="predicted"/>
<dbReference type="KEGG" id="care:LT85_4093"/>
<evidence type="ECO:0000313" key="3">
    <source>
        <dbReference type="Proteomes" id="UP000030302"/>
    </source>
</evidence>
<protein>
    <submittedName>
        <fullName evidence="2">Uncharacterized protein</fullName>
    </submittedName>
</protein>
<feature type="compositionally biased region" description="Basic and acidic residues" evidence="1">
    <location>
        <begin position="1"/>
        <end position="26"/>
    </location>
</feature>
<sequence length="40" mass="4658">MAQERHDYPYSSKKEMDNWRGEKDGEANASLWAEDVSPKT</sequence>
<accession>A0A0A1FFJ2</accession>
<dbReference type="AlphaFoldDB" id="A0A0A1FFJ2"/>
<keyword evidence="3" id="KW-1185">Reference proteome</keyword>
<dbReference type="EMBL" id="CP009962">
    <property type="protein sequence ID" value="AIY43251.1"/>
    <property type="molecule type" value="Genomic_DNA"/>
</dbReference>
<reference evidence="3" key="1">
    <citation type="journal article" date="2014" name="Soil Biol. Biochem.">
        <title>Structure and function of bacterial communities in ageing soils: Insights from the Mendocino ecological staircase.</title>
        <authorList>
            <person name="Uroz S."/>
            <person name="Tech J.J."/>
            <person name="Sawaya N.A."/>
            <person name="Frey-Klett P."/>
            <person name="Leveau J.H.J."/>
        </authorList>
    </citation>
    <scope>NUCLEOTIDE SEQUENCE [LARGE SCALE GENOMIC DNA]</scope>
    <source>
        <strain evidence="3">Cal35</strain>
    </source>
</reference>
<evidence type="ECO:0000256" key="1">
    <source>
        <dbReference type="SAM" id="MobiDB-lite"/>
    </source>
</evidence>
<name>A0A0A1FFJ2_9BURK</name>